<comment type="caution">
    <text evidence="1">The sequence shown here is derived from an EMBL/GenBank/DDBJ whole genome shotgun (WGS) entry which is preliminary data.</text>
</comment>
<proteinExistence type="predicted"/>
<dbReference type="Proteomes" id="UP000292052">
    <property type="component" value="Unassembled WGS sequence"/>
</dbReference>
<accession>A0A482VJI3</accession>
<evidence type="ECO:0000313" key="2">
    <source>
        <dbReference type="Proteomes" id="UP000292052"/>
    </source>
</evidence>
<name>A0A482VJI3_ASBVE</name>
<dbReference type="AlphaFoldDB" id="A0A482VJI3"/>
<reference evidence="1 2" key="1">
    <citation type="submission" date="2017-03" db="EMBL/GenBank/DDBJ databases">
        <title>Genome of the blue death feigning beetle - Asbolus verrucosus.</title>
        <authorList>
            <person name="Rider S.D."/>
        </authorList>
    </citation>
    <scope>NUCLEOTIDE SEQUENCE [LARGE SCALE GENOMIC DNA]</scope>
    <source>
        <strain evidence="1">Butters</strain>
        <tissue evidence="1">Head and leg muscle</tissue>
    </source>
</reference>
<gene>
    <name evidence="1" type="ORF">BDFB_014518</name>
</gene>
<protein>
    <submittedName>
        <fullName evidence="1">Uncharacterized protein</fullName>
    </submittedName>
</protein>
<evidence type="ECO:0000313" key="1">
    <source>
        <dbReference type="EMBL" id="RZC32667.1"/>
    </source>
</evidence>
<organism evidence="1 2">
    <name type="scientific">Asbolus verrucosus</name>
    <name type="common">Desert ironclad beetle</name>
    <dbReference type="NCBI Taxonomy" id="1661398"/>
    <lineage>
        <taxon>Eukaryota</taxon>
        <taxon>Metazoa</taxon>
        <taxon>Ecdysozoa</taxon>
        <taxon>Arthropoda</taxon>
        <taxon>Hexapoda</taxon>
        <taxon>Insecta</taxon>
        <taxon>Pterygota</taxon>
        <taxon>Neoptera</taxon>
        <taxon>Endopterygota</taxon>
        <taxon>Coleoptera</taxon>
        <taxon>Polyphaga</taxon>
        <taxon>Cucujiformia</taxon>
        <taxon>Tenebrionidae</taxon>
        <taxon>Pimeliinae</taxon>
        <taxon>Asbolus</taxon>
    </lineage>
</organism>
<sequence>MLKKTLNVEQNVDIAKFQS</sequence>
<keyword evidence="2" id="KW-1185">Reference proteome</keyword>
<dbReference type="EMBL" id="QDEB01095511">
    <property type="protein sequence ID" value="RZC32667.1"/>
    <property type="molecule type" value="Genomic_DNA"/>
</dbReference>